<evidence type="ECO:0000256" key="2">
    <source>
        <dbReference type="RuleBase" id="RU362097"/>
    </source>
</evidence>
<accession>A0AAJ5X9J2</accession>
<dbReference type="PANTHER" id="PTHR30203">
    <property type="entry name" value="OUTER MEMBRANE CATION EFFLUX PROTEIN"/>
    <property type="match status" value="1"/>
</dbReference>
<feature type="coiled-coil region" evidence="3">
    <location>
        <begin position="369"/>
        <end position="432"/>
    </location>
</feature>
<dbReference type="NCBIfam" id="TIGR01845">
    <property type="entry name" value="outer_NodT"/>
    <property type="match status" value="1"/>
</dbReference>
<evidence type="ECO:0000256" key="1">
    <source>
        <dbReference type="ARBA" id="ARBA00007613"/>
    </source>
</evidence>
<keyword evidence="2" id="KW-0472">Membrane</keyword>
<dbReference type="EMBL" id="CP119316">
    <property type="protein sequence ID" value="WEK46579.1"/>
    <property type="molecule type" value="Genomic_DNA"/>
</dbReference>
<keyword evidence="2" id="KW-0564">Palmitate</keyword>
<organism evidence="4 5">
    <name type="scientific">Candidatus Andeanibacterium colombiense</name>
    <dbReference type="NCBI Taxonomy" id="3121345"/>
    <lineage>
        <taxon>Bacteria</taxon>
        <taxon>Pseudomonadati</taxon>
        <taxon>Pseudomonadota</taxon>
        <taxon>Alphaproteobacteria</taxon>
        <taxon>Sphingomonadales</taxon>
        <taxon>Sphingomonadaceae</taxon>
        <taxon>Candidatus Andeanibacterium</taxon>
    </lineage>
</organism>
<comment type="subcellular location">
    <subcellularLocation>
        <location evidence="2">Cell membrane</location>
        <topology evidence="2">Lipid-anchor</topology>
    </subcellularLocation>
</comment>
<name>A0AAJ5X9J2_9SPHN</name>
<dbReference type="PANTHER" id="PTHR30203:SF32">
    <property type="entry name" value="CATION EFFLUX SYSTEM PROTEIN CUSC"/>
    <property type="match status" value="1"/>
</dbReference>
<gene>
    <name evidence="4" type="ORF">P0Y56_16475</name>
</gene>
<comment type="similarity">
    <text evidence="1 2">Belongs to the outer membrane factor (OMF) (TC 1.B.17) family.</text>
</comment>
<dbReference type="Pfam" id="PF02321">
    <property type="entry name" value="OEP"/>
    <property type="match status" value="2"/>
</dbReference>
<protein>
    <submittedName>
        <fullName evidence="4">Efflux transporter outer membrane subunit</fullName>
    </submittedName>
</protein>
<dbReference type="AlphaFoldDB" id="A0AAJ5X9J2"/>
<evidence type="ECO:0000313" key="5">
    <source>
        <dbReference type="Proteomes" id="UP001218362"/>
    </source>
</evidence>
<keyword evidence="2" id="KW-0449">Lipoprotein</keyword>
<dbReference type="KEGG" id="acob:P0Y56_16475"/>
<evidence type="ECO:0000256" key="3">
    <source>
        <dbReference type="SAM" id="Coils"/>
    </source>
</evidence>
<keyword evidence="3" id="KW-0175">Coiled coil</keyword>
<reference evidence="4" key="1">
    <citation type="submission" date="2023-03" db="EMBL/GenBank/DDBJ databases">
        <title>Andean soil-derived lignocellulolytic bacterial consortium as a source of novel taxa and putative plastic-active enzymes.</title>
        <authorList>
            <person name="Diaz-Garcia L."/>
            <person name="Chuvochina M."/>
            <person name="Feuerriegel G."/>
            <person name="Bunk B."/>
            <person name="Sproer C."/>
            <person name="Streit W.R."/>
            <person name="Rodriguez L.M."/>
            <person name="Overmann J."/>
            <person name="Jimenez D.J."/>
        </authorList>
    </citation>
    <scope>NUCLEOTIDE SEQUENCE</scope>
    <source>
        <strain evidence="4">MAG 26</strain>
    </source>
</reference>
<sequence length="456" mass="48094">MRTLAGLALATALAGCALQERPAPEATQVVPPADWRSPTGASEALTADWWNRYGDPQLTALVERAIAHNTDIAVAAARVRQALAQERAARAQLLPSVSAGPAVSDERSIDAFGQPRTTLAAEPTIQASWQVDLFGRTADLAGAARQRYLASQAAHDAAVLSVAAATARGYIALRGYDARLAVTQDTLASRSEALRIARSRADAGYTSRLELNQAEAEYQAAAALVPQLRRAIAQQENALSQLAGDVPGAIARAAELTALSVPPVPAGLPSELLRRRPDIAQAEYQLSASDRSLSAARKAFLPNLQLTGSTGLLFTKGLDPTVLFSLGGSILAPLFSGGRLTAQLDEAASVRDQAAFAYRGTALTAFREVDDALAALATLQDQERALTAQRDALREALGHAIRRYQAGYTTYLEQLDAQRGLLSAELALAQARADLLQASVTLYAAMGGGWTMPPTP</sequence>
<dbReference type="InterPro" id="IPR003423">
    <property type="entry name" value="OMP_efflux"/>
</dbReference>
<dbReference type="Proteomes" id="UP001218362">
    <property type="component" value="Chromosome"/>
</dbReference>
<dbReference type="GO" id="GO:0015562">
    <property type="term" value="F:efflux transmembrane transporter activity"/>
    <property type="evidence" value="ECO:0007669"/>
    <property type="project" value="InterPro"/>
</dbReference>
<dbReference type="GO" id="GO:0005886">
    <property type="term" value="C:plasma membrane"/>
    <property type="evidence" value="ECO:0007669"/>
    <property type="project" value="UniProtKB-SubCell"/>
</dbReference>
<keyword evidence="2" id="KW-0812">Transmembrane</keyword>
<dbReference type="SUPFAM" id="SSF56954">
    <property type="entry name" value="Outer membrane efflux proteins (OEP)"/>
    <property type="match status" value="1"/>
</dbReference>
<dbReference type="Gene3D" id="1.20.1600.10">
    <property type="entry name" value="Outer membrane efflux proteins (OEP)"/>
    <property type="match status" value="1"/>
</dbReference>
<keyword evidence="2" id="KW-1134">Transmembrane beta strand</keyword>
<dbReference type="PROSITE" id="PS51257">
    <property type="entry name" value="PROKAR_LIPOPROTEIN"/>
    <property type="match status" value="1"/>
</dbReference>
<dbReference type="Gene3D" id="2.20.200.10">
    <property type="entry name" value="Outer membrane efflux proteins (OEP)"/>
    <property type="match status" value="1"/>
</dbReference>
<dbReference type="InterPro" id="IPR010131">
    <property type="entry name" value="MdtP/NodT-like"/>
</dbReference>
<evidence type="ECO:0000313" key="4">
    <source>
        <dbReference type="EMBL" id="WEK46579.1"/>
    </source>
</evidence>
<proteinExistence type="inferred from homology"/>